<evidence type="ECO:0000313" key="9">
    <source>
        <dbReference type="Proteomes" id="UP001165542"/>
    </source>
</evidence>
<accession>A0ABT2EDC1</accession>
<dbReference type="SUPFAM" id="SSF53756">
    <property type="entry name" value="UDP-Glycosyltransferase/glycogen phosphorylase"/>
    <property type="match status" value="1"/>
</dbReference>
<keyword evidence="3" id="KW-0808">Transferase</keyword>
<dbReference type="CDD" id="cd01635">
    <property type="entry name" value="Glycosyltransferase_GTB-type"/>
    <property type="match status" value="1"/>
</dbReference>
<dbReference type="InterPro" id="IPR022701">
    <property type="entry name" value="QTMAN_N"/>
</dbReference>
<gene>
    <name evidence="8" type="ORF">LLY24_08470</name>
</gene>
<evidence type="ECO:0000313" key="8">
    <source>
        <dbReference type="EMBL" id="MCS2609348.1"/>
    </source>
</evidence>
<comment type="catalytic activity">
    <reaction evidence="6">
        <text>queuosine(34) in tRNA(Asp) + GDP-alpha-D-mannose = O-4''-alpha-D-mannosylqueuosine(34) in tRNA(Asp) + GDP + H(+)</text>
        <dbReference type="Rhea" id="RHEA:12885"/>
        <dbReference type="Rhea" id="RHEA-COMP:18572"/>
        <dbReference type="Rhea" id="RHEA-COMP:18581"/>
        <dbReference type="ChEBI" id="CHEBI:15378"/>
        <dbReference type="ChEBI" id="CHEBI:57527"/>
        <dbReference type="ChEBI" id="CHEBI:58189"/>
        <dbReference type="ChEBI" id="CHEBI:194431"/>
        <dbReference type="ChEBI" id="CHEBI:194442"/>
        <dbReference type="EC" id="2.4.1.110"/>
    </reaction>
    <physiologicalReaction direction="left-to-right" evidence="6">
        <dbReference type="Rhea" id="RHEA:12886"/>
    </physiologicalReaction>
</comment>
<sequence length="367" mass="41356">MRVLLLSAYAAVSHRYWAESLMDQLPDNEWTLLELPPRYFSWRIRGNPLTWMLSEHATLSRTYDVVLATSMVDLATLTGLYPQLGQARRIVYFHENQFAYPESLQQQPQVEAKMVNLYSALAADEVVFNTAYNRDAFVAGVRAFLKRLPEKLPIAERLDALKARARVLPVPLLPLSTLSGSLPNTSTRVAGRIIWNHRWEYDKNPEDFFAALMALSEAGVGFELAVMGQRFRQLPPIFATARERLAAHIVAWGPQPQAKYQALLDSGDIVVSTTWHEFQGLAIMEAAQRGALPLVPDRLCFPELYGPAYRYDGTRAGLEKTLCTWLEAPASRPGIMPTMAWEWPEWRSAYRALLTGTGDASRTLSQG</sequence>
<evidence type="ECO:0000256" key="5">
    <source>
        <dbReference type="ARBA" id="ARBA00044539"/>
    </source>
</evidence>
<evidence type="ECO:0000256" key="6">
    <source>
        <dbReference type="ARBA" id="ARBA00048439"/>
    </source>
</evidence>
<dbReference type="PANTHER" id="PTHR13615">
    <property type="entry name" value="GLYCOSYLTRANSFERASE-LIKE 1"/>
    <property type="match status" value="1"/>
</dbReference>
<evidence type="ECO:0000256" key="3">
    <source>
        <dbReference type="ARBA" id="ARBA00022679"/>
    </source>
</evidence>
<comment type="similarity">
    <text evidence="1">Belongs to the glycosyltransferase group 1 family. Glycosyltransferase 4 subfamily.</text>
</comment>
<evidence type="ECO:0000256" key="2">
    <source>
        <dbReference type="ARBA" id="ARBA00022676"/>
    </source>
</evidence>
<dbReference type="InterPro" id="IPR051862">
    <property type="entry name" value="GT-like_domain_containing_1"/>
</dbReference>
<dbReference type="Gene3D" id="3.40.50.2000">
    <property type="entry name" value="Glycogen Phosphorylase B"/>
    <property type="match status" value="1"/>
</dbReference>
<proteinExistence type="inferred from homology"/>
<dbReference type="EC" id="2.4.1.110" evidence="4"/>
<evidence type="ECO:0000259" key="7">
    <source>
        <dbReference type="Pfam" id="PF12038"/>
    </source>
</evidence>
<name>A0ABT2EDC1_9GAMM</name>
<reference evidence="8" key="1">
    <citation type="submission" date="2021-11" db="EMBL/GenBank/DDBJ databases">
        <title>Halomonas sp., isolated from a coastal aquaculture zone in Dongshan Bay.</title>
        <authorList>
            <person name="Lin W."/>
        </authorList>
    </citation>
    <scope>NUCLEOTIDE SEQUENCE</scope>
    <source>
        <strain evidence="8">Yzlin-01</strain>
    </source>
</reference>
<comment type="caution">
    <text evidence="8">The sequence shown here is derived from an EMBL/GenBank/DDBJ whole genome shotgun (WGS) entry which is preliminary data.</text>
</comment>
<dbReference type="RefSeq" id="WP_259035851.1">
    <property type="nucleotide sequence ID" value="NZ_JAJISC010000003.1"/>
</dbReference>
<keyword evidence="9" id="KW-1185">Reference proteome</keyword>
<dbReference type="PANTHER" id="PTHR13615:SF3">
    <property type="entry name" value="GLYCOSYLTRANSFERASE-LIKE DOMAIN-CONTAINING PROTEIN 1"/>
    <property type="match status" value="1"/>
</dbReference>
<dbReference type="Proteomes" id="UP001165542">
    <property type="component" value="Unassembled WGS sequence"/>
</dbReference>
<keyword evidence="2" id="KW-0328">Glycosyltransferase</keyword>
<evidence type="ECO:0000256" key="4">
    <source>
        <dbReference type="ARBA" id="ARBA00044517"/>
    </source>
</evidence>
<feature type="domain" description="tRNA-queuosine alpha-mannosyltransferase N-terminal" evidence="7">
    <location>
        <begin position="2"/>
        <end position="172"/>
    </location>
</feature>
<organism evidence="8 9">
    <name type="scientific">Halomonas dongshanensis</name>
    <dbReference type="NCBI Taxonomy" id="2890835"/>
    <lineage>
        <taxon>Bacteria</taxon>
        <taxon>Pseudomonadati</taxon>
        <taxon>Pseudomonadota</taxon>
        <taxon>Gammaproteobacteria</taxon>
        <taxon>Oceanospirillales</taxon>
        <taxon>Halomonadaceae</taxon>
        <taxon>Halomonas</taxon>
    </lineage>
</organism>
<protein>
    <recommendedName>
        <fullName evidence="5">tRNA-queuosine alpha-mannosyltransferase</fullName>
        <ecNumber evidence="4">2.4.1.110</ecNumber>
    </recommendedName>
</protein>
<evidence type="ECO:0000256" key="1">
    <source>
        <dbReference type="ARBA" id="ARBA00009481"/>
    </source>
</evidence>
<dbReference type="Pfam" id="PF12038">
    <property type="entry name" value="QTMAN_N"/>
    <property type="match status" value="1"/>
</dbReference>
<dbReference type="EMBL" id="JAJISC010000003">
    <property type="protein sequence ID" value="MCS2609348.1"/>
    <property type="molecule type" value="Genomic_DNA"/>
</dbReference>